<evidence type="ECO:0000256" key="2">
    <source>
        <dbReference type="ARBA" id="ARBA00022692"/>
    </source>
</evidence>
<evidence type="ECO:0000256" key="4">
    <source>
        <dbReference type="ARBA" id="ARBA00023136"/>
    </source>
</evidence>
<keyword evidence="3 5" id="KW-1133">Transmembrane helix</keyword>
<keyword evidence="7" id="KW-1185">Reference proteome</keyword>
<evidence type="ECO:0000256" key="1">
    <source>
        <dbReference type="ARBA" id="ARBA00004141"/>
    </source>
</evidence>
<dbReference type="Pfam" id="PF09685">
    <property type="entry name" value="MamF_MmsF"/>
    <property type="match status" value="1"/>
</dbReference>
<feature type="transmembrane region" description="Helical" evidence="5">
    <location>
        <begin position="55"/>
        <end position="79"/>
    </location>
</feature>
<dbReference type="Proteomes" id="UP001252186">
    <property type="component" value="Unassembled WGS sequence"/>
</dbReference>
<comment type="subcellular location">
    <subcellularLocation>
        <location evidence="1">Membrane</location>
        <topology evidence="1">Multi-pass membrane protein</topology>
    </subcellularLocation>
</comment>
<reference evidence="6 7" key="1">
    <citation type="submission" date="2023-09" db="EMBL/GenBank/DDBJ databases">
        <authorList>
            <person name="Rey-Velasco X."/>
        </authorList>
    </citation>
    <scope>NUCLEOTIDE SEQUENCE [LARGE SCALE GENOMIC DNA]</scope>
    <source>
        <strain evidence="6 7">P050</strain>
    </source>
</reference>
<comment type="caution">
    <text evidence="6">The sequence shown here is derived from an EMBL/GenBank/DDBJ whole genome shotgun (WGS) entry which is preliminary data.</text>
</comment>
<keyword evidence="4 5" id="KW-0472">Membrane</keyword>
<evidence type="ECO:0000256" key="3">
    <source>
        <dbReference type="ARBA" id="ARBA00022989"/>
    </source>
</evidence>
<organism evidence="6 7">
    <name type="scientific">Urechidicola vernalis</name>
    <dbReference type="NCBI Taxonomy" id="3075600"/>
    <lineage>
        <taxon>Bacteria</taxon>
        <taxon>Pseudomonadati</taxon>
        <taxon>Bacteroidota</taxon>
        <taxon>Flavobacteriia</taxon>
        <taxon>Flavobacteriales</taxon>
        <taxon>Flavobacteriaceae</taxon>
        <taxon>Urechidicola</taxon>
    </lineage>
</organism>
<feature type="transmembrane region" description="Helical" evidence="5">
    <location>
        <begin position="99"/>
        <end position="125"/>
    </location>
</feature>
<accession>A0ABU2Y3D6</accession>
<gene>
    <name evidence="6" type="ORF">RM519_05660</name>
</gene>
<evidence type="ECO:0000313" key="6">
    <source>
        <dbReference type="EMBL" id="MDT0552726.1"/>
    </source>
</evidence>
<feature type="transmembrane region" description="Helical" evidence="5">
    <location>
        <begin position="12"/>
        <end position="34"/>
    </location>
</feature>
<protein>
    <submittedName>
        <fullName evidence="6">DUF4870 domain-containing protein</fullName>
    </submittedName>
</protein>
<proteinExistence type="predicted"/>
<keyword evidence="2 5" id="KW-0812">Transmembrane</keyword>
<evidence type="ECO:0000256" key="5">
    <source>
        <dbReference type="SAM" id="Phobius"/>
    </source>
</evidence>
<name>A0ABU2Y3D6_9FLAO</name>
<dbReference type="EMBL" id="JAVRHV010000002">
    <property type="protein sequence ID" value="MDT0552726.1"/>
    <property type="molecule type" value="Genomic_DNA"/>
</dbReference>
<sequence>MKTKTEQNNAFLIHISALAGYFFPLGGIVAPLIFWQVKKDESAYLDEQGKEAVNFNLSFFLYQFILGLTFIPLFIRSIFRNVSNLDHMHNDFFFDFPNVLGFFGGISLIGILGLIRFVLIILAAVKANKGEDYKYPITIKFIK</sequence>
<dbReference type="InterPro" id="IPR019109">
    <property type="entry name" value="MamF_MmsF"/>
</dbReference>
<dbReference type="RefSeq" id="WP_311592658.1">
    <property type="nucleotide sequence ID" value="NZ_JAVRHV010000002.1"/>
</dbReference>
<evidence type="ECO:0000313" key="7">
    <source>
        <dbReference type="Proteomes" id="UP001252186"/>
    </source>
</evidence>